<dbReference type="PANTHER" id="PTHR16222">
    <property type="entry name" value="ADP-RIBOSYLGLYCOHYDROLASE"/>
    <property type="match status" value="1"/>
</dbReference>
<reference evidence="2" key="1">
    <citation type="submission" date="2020-01" db="EMBL/GenBank/DDBJ databases">
        <title>Insect and environment-associated Actinomycetes.</title>
        <authorList>
            <person name="Currrie C."/>
            <person name="Chevrette M."/>
            <person name="Carlson C."/>
            <person name="Stubbendieck R."/>
            <person name="Wendt-Pienkowski E."/>
        </authorList>
    </citation>
    <scope>NUCLEOTIDE SEQUENCE</scope>
    <source>
        <strain evidence="2">SID14436</strain>
    </source>
</reference>
<feature type="binding site" evidence="1">
    <location>
        <position position="91"/>
    </location>
    <ligand>
        <name>Mg(2+)</name>
        <dbReference type="ChEBI" id="CHEBI:18420"/>
        <label>1</label>
    </ligand>
</feature>
<accession>A0A6G3R2S9</accession>
<dbReference type="GO" id="GO:0046872">
    <property type="term" value="F:metal ion binding"/>
    <property type="evidence" value="ECO:0007669"/>
    <property type="project" value="UniProtKB-KW"/>
</dbReference>
<dbReference type="SUPFAM" id="SSF101478">
    <property type="entry name" value="ADP-ribosylglycohydrolase"/>
    <property type="match status" value="1"/>
</dbReference>
<dbReference type="GO" id="GO:0016787">
    <property type="term" value="F:hydrolase activity"/>
    <property type="evidence" value="ECO:0007669"/>
    <property type="project" value="UniProtKB-KW"/>
</dbReference>
<feature type="binding site" evidence="1">
    <location>
        <position position="92"/>
    </location>
    <ligand>
        <name>Mg(2+)</name>
        <dbReference type="ChEBI" id="CHEBI:18420"/>
        <label>1</label>
    </ligand>
</feature>
<comment type="cofactor">
    <cofactor evidence="1">
        <name>Mg(2+)</name>
        <dbReference type="ChEBI" id="CHEBI:18420"/>
    </cofactor>
    <text evidence="1">Binds 2 magnesium ions per subunit.</text>
</comment>
<feature type="binding site" evidence="1">
    <location>
        <position position="336"/>
    </location>
    <ligand>
        <name>Mg(2+)</name>
        <dbReference type="ChEBI" id="CHEBI:18420"/>
        <label>1</label>
    </ligand>
</feature>
<evidence type="ECO:0000313" key="2">
    <source>
        <dbReference type="EMBL" id="NEA90048.1"/>
    </source>
</evidence>
<dbReference type="EMBL" id="JAAGMD010000807">
    <property type="protein sequence ID" value="NEA90048.1"/>
    <property type="molecule type" value="Genomic_DNA"/>
</dbReference>
<protein>
    <submittedName>
        <fullName evidence="2">ADP-ribosylglycohydrolase family protein</fullName>
    </submittedName>
</protein>
<feature type="binding site" evidence="1">
    <location>
        <position position="333"/>
    </location>
    <ligand>
        <name>Mg(2+)</name>
        <dbReference type="ChEBI" id="CHEBI:18420"/>
        <label>1</label>
    </ligand>
</feature>
<dbReference type="AlphaFoldDB" id="A0A6G3R2S9"/>
<sequence length="397" mass="41581">MLRNPSSAGGSHIVAGSLAEAESIAVLDHLTGRKWRQDTIKGGAVASIHGLAIGDALGYPTEFLDLAALTRRYGSWRQLELPVQDGVARVSDDTQMTLAVIEALAEASLDGVSAVTAATVEPALRKHFVAWLRSPDNNRAPGRTCLDACAALERGVPWQEATVLPSKGCGANMRVAPVALLPGLTAEQRAGTAQLQAALTHGHPTALAASDLTAHAVWLLAHNCHPSELLPRLRHYGRSARRTYHGDWLGDLAQRAGASDPAAFIAHGWDETLAALDTVAAALDQPDPERDPCEVAGAGWIAEEALAAAVYCFLLFPEEPVAVVQRAAFSSGDSDSVAALAGALAGASVGGPAWPADWVRALEYGDRVRPLVAPWDAGHTHARWGGPGRGTAPGRRA</sequence>
<organism evidence="2">
    <name type="scientific">Streptomyces sp. SID14436</name>
    <dbReference type="NCBI Taxonomy" id="2706070"/>
    <lineage>
        <taxon>Bacteria</taxon>
        <taxon>Bacillati</taxon>
        <taxon>Actinomycetota</taxon>
        <taxon>Actinomycetes</taxon>
        <taxon>Kitasatosporales</taxon>
        <taxon>Streptomycetaceae</taxon>
        <taxon>Streptomyces</taxon>
    </lineage>
</organism>
<evidence type="ECO:0000256" key="1">
    <source>
        <dbReference type="PIRSR" id="PIRSR605502-1"/>
    </source>
</evidence>
<comment type="caution">
    <text evidence="2">The sequence shown here is derived from an EMBL/GenBank/DDBJ whole genome shotgun (WGS) entry which is preliminary data.</text>
</comment>
<dbReference type="InterPro" id="IPR005502">
    <property type="entry name" value="Ribosyl_crysJ1"/>
</dbReference>
<dbReference type="Pfam" id="PF03747">
    <property type="entry name" value="ADP_ribosyl_GH"/>
    <property type="match status" value="1"/>
</dbReference>
<keyword evidence="1" id="KW-0460">Magnesium</keyword>
<proteinExistence type="predicted"/>
<keyword evidence="2" id="KW-0378">Hydrolase</keyword>
<feature type="binding site" evidence="1">
    <location>
        <position position="93"/>
    </location>
    <ligand>
        <name>Mg(2+)</name>
        <dbReference type="ChEBI" id="CHEBI:18420"/>
        <label>1</label>
    </ligand>
</feature>
<keyword evidence="1" id="KW-0479">Metal-binding</keyword>
<name>A0A6G3R2S9_9ACTN</name>
<dbReference type="PANTHER" id="PTHR16222:SF12">
    <property type="entry name" value="ADP-RIBOSYLGLYCOHYDROLASE-RELATED"/>
    <property type="match status" value="1"/>
</dbReference>
<feature type="binding site" evidence="1">
    <location>
        <position position="335"/>
    </location>
    <ligand>
        <name>Mg(2+)</name>
        <dbReference type="ChEBI" id="CHEBI:18420"/>
        <label>1</label>
    </ligand>
</feature>
<dbReference type="InterPro" id="IPR050792">
    <property type="entry name" value="ADP-ribosylglycohydrolase"/>
</dbReference>
<gene>
    <name evidence="2" type="ORF">G3I53_29430</name>
</gene>
<dbReference type="InterPro" id="IPR036705">
    <property type="entry name" value="Ribosyl_crysJ1_sf"/>
</dbReference>
<dbReference type="Gene3D" id="1.10.4080.10">
    <property type="entry name" value="ADP-ribosylation/Crystallin J1"/>
    <property type="match status" value="1"/>
</dbReference>